<keyword evidence="3" id="KW-1185">Reference proteome</keyword>
<dbReference type="PANTHER" id="PTHR41775">
    <property type="entry name" value="SECRETED PROTEIN-RELATED"/>
    <property type="match status" value="1"/>
</dbReference>
<accession>A0A5P8E4U9</accession>
<dbReference type="RefSeq" id="WP_111898927.1">
    <property type="nucleotide sequence ID" value="NZ_CP033459.1"/>
</dbReference>
<dbReference type="OrthoDB" id="9813478at2"/>
<dbReference type="InterPro" id="IPR008757">
    <property type="entry name" value="Peptidase_M6-like_domain"/>
</dbReference>
<sequence length="597" mass="65557">MKKLLIITISILLTTAGYSTPPLRRTFQYRQSDGTMITATKSGNSDIGFYETTDGMAIGRKDGSFYYLINVDGDAIVSDFLAHDPSSRDAAEVAFVSQNGLRGSDLIQQSIAKRSPSLKSAALNADGLGTYGKSAPGTVCSQGQVAFPVIMVGFADKQFQKTTTREKIQRLYSEEGYNDEPNAIGSVRDYFIGQSNGMFVPEFQVVDSITLSRGYAYYGANGSGTGKDANVDTAVREAIDSAISHGVNFRDFVVARSGATTGVPCVIIYYAGPGEHSSYEEGCDDYLWAQWKALGYSATNIRFNSYFIGNELLQSYKLDSLKNIIPVSQEIDGIGVCCHELGHSLGLPDFYNTNNQNASVCMDYWSPMDYGHYINNGYSPIGYTAYEKGFLGWIAVEKLEGDARVCQLYPTTSGDGTVAYKVPNKNSSSNTTYPEYYLLENRQPGKWYPEAMGSGMLAIHVDYLAASWTANTLNNTTSHLRMTYLPADGTKQAWRNSHNYSDFAGDLYGNEVTEITNWPVYTGATLDAPIYNIKNEGGIVSFCYLDETVGISDIKTSLGDAEVFTIDGRKVLNGRNGLTRGIYIIRENGVRKRVFVR</sequence>
<dbReference type="PANTHER" id="PTHR41775:SF1">
    <property type="entry name" value="PEPTIDASE M6-LIKE DOMAIN-CONTAINING PROTEIN"/>
    <property type="match status" value="1"/>
</dbReference>
<gene>
    <name evidence="2" type="ORF">C7Y71_002390</name>
</gene>
<dbReference type="Pfam" id="PF05547">
    <property type="entry name" value="Peptidase_M6"/>
    <property type="match status" value="1"/>
</dbReference>
<reference evidence="2 3" key="1">
    <citation type="submission" date="2018-11" db="EMBL/GenBank/DDBJ databases">
        <authorList>
            <person name="Na S.W."/>
            <person name="Baik M."/>
        </authorList>
    </citation>
    <scope>NUCLEOTIDE SEQUENCE [LARGE SCALE GENOMIC DNA]</scope>
    <source>
        <strain evidence="2 3">E39</strain>
    </source>
</reference>
<keyword evidence="2" id="KW-0482">Metalloprotease</keyword>
<dbReference type="EMBL" id="CP033459">
    <property type="protein sequence ID" value="QFQ11967.1"/>
    <property type="molecule type" value="Genomic_DNA"/>
</dbReference>
<evidence type="ECO:0000313" key="2">
    <source>
        <dbReference type="EMBL" id="QFQ11967.1"/>
    </source>
</evidence>
<evidence type="ECO:0000259" key="1">
    <source>
        <dbReference type="Pfam" id="PF05547"/>
    </source>
</evidence>
<evidence type="ECO:0000313" key="3">
    <source>
        <dbReference type="Proteomes" id="UP000249375"/>
    </source>
</evidence>
<organism evidence="2 3">
    <name type="scientific">Pseudoprevotella muciniphila</name>
    <dbReference type="NCBI Taxonomy" id="2133944"/>
    <lineage>
        <taxon>Bacteria</taxon>
        <taxon>Pseudomonadati</taxon>
        <taxon>Bacteroidota</taxon>
        <taxon>Bacteroidia</taxon>
        <taxon>Bacteroidales</taxon>
        <taxon>Prevotellaceae</taxon>
        <taxon>Pseudoprevotella</taxon>
    </lineage>
</organism>
<keyword evidence="2" id="KW-0378">Hydrolase</keyword>
<dbReference type="KEGG" id="alq:C7Y71_002390"/>
<keyword evidence="2" id="KW-0645">Protease</keyword>
<dbReference type="SUPFAM" id="SSF55486">
    <property type="entry name" value="Metalloproteases ('zincins'), catalytic domain"/>
    <property type="match status" value="1"/>
</dbReference>
<dbReference type="GO" id="GO:0008237">
    <property type="term" value="F:metallopeptidase activity"/>
    <property type="evidence" value="ECO:0007669"/>
    <property type="project" value="UniProtKB-KW"/>
</dbReference>
<dbReference type="AlphaFoldDB" id="A0A5P8E4U9"/>
<dbReference type="GO" id="GO:0006508">
    <property type="term" value="P:proteolysis"/>
    <property type="evidence" value="ECO:0007669"/>
    <property type="project" value="UniProtKB-KW"/>
</dbReference>
<name>A0A5P8E4U9_9BACT</name>
<proteinExistence type="predicted"/>
<dbReference type="NCBIfam" id="TIGR03296">
    <property type="entry name" value="M6dom_TIGR03296"/>
    <property type="match status" value="1"/>
</dbReference>
<feature type="domain" description="Peptidase M6-like" evidence="1">
    <location>
        <begin position="158"/>
        <end position="391"/>
    </location>
</feature>
<protein>
    <submittedName>
        <fullName evidence="2">M6 family metalloprotease domain-containing protein</fullName>
    </submittedName>
</protein>
<dbReference type="Proteomes" id="UP000249375">
    <property type="component" value="Chromosome"/>
</dbReference>